<accession>A0ABR2MEI0</accession>
<sequence length="118" mass="13320">MYFPASYIRGRIGTAQHTYLDGVKRVIKNACGLGQWASLHSDAALTYHLPKWESGLMGRYKLAIGKTAWARPAFIGRVGRRFAFTEIAFQIFAPPSEHNQRAGYRRIAGVRYHRPIVG</sequence>
<comment type="caution">
    <text evidence="1">The sequence shown here is derived from an EMBL/GenBank/DDBJ whole genome shotgun (WGS) entry which is preliminary data.</text>
</comment>
<dbReference type="Proteomes" id="UP001412067">
    <property type="component" value="Unassembled WGS sequence"/>
</dbReference>
<name>A0ABR2MEI0_9ASPA</name>
<organism evidence="1 2">
    <name type="scientific">Platanthera guangdongensis</name>
    <dbReference type="NCBI Taxonomy" id="2320717"/>
    <lineage>
        <taxon>Eukaryota</taxon>
        <taxon>Viridiplantae</taxon>
        <taxon>Streptophyta</taxon>
        <taxon>Embryophyta</taxon>
        <taxon>Tracheophyta</taxon>
        <taxon>Spermatophyta</taxon>
        <taxon>Magnoliopsida</taxon>
        <taxon>Liliopsida</taxon>
        <taxon>Asparagales</taxon>
        <taxon>Orchidaceae</taxon>
        <taxon>Orchidoideae</taxon>
        <taxon>Orchideae</taxon>
        <taxon>Orchidinae</taxon>
        <taxon>Platanthera</taxon>
    </lineage>
</organism>
<proteinExistence type="predicted"/>
<gene>
    <name evidence="1" type="ORF">KSP40_PGU015461</name>
</gene>
<evidence type="ECO:0000313" key="1">
    <source>
        <dbReference type="EMBL" id="KAK8962446.1"/>
    </source>
</evidence>
<dbReference type="EMBL" id="JBBWWR010000008">
    <property type="protein sequence ID" value="KAK8962446.1"/>
    <property type="molecule type" value="Genomic_DNA"/>
</dbReference>
<keyword evidence="2" id="KW-1185">Reference proteome</keyword>
<protein>
    <submittedName>
        <fullName evidence="1">Uncharacterized protein</fullName>
    </submittedName>
</protein>
<evidence type="ECO:0000313" key="2">
    <source>
        <dbReference type="Proteomes" id="UP001412067"/>
    </source>
</evidence>
<reference evidence="1 2" key="1">
    <citation type="journal article" date="2022" name="Nat. Plants">
        <title>Genomes of leafy and leafless Platanthera orchids illuminate the evolution of mycoheterotrophy.</title>
        <authorList>
            <person name="Li M.H."/>
            <person name="Liu K.W."/>
            <person name="Li Z."/>
            <person name="Lu H.C."/>
            <person name="Ye Q.L."/>
            <person name="Zhang D."/>
            <person name="Wang J.Y."/>
            <person name="Li Y.F."/>
            <person name="Zhong Z.M."/>
            <person name="Liu X."/>
            <person name="Yu X."/>
            <person name="Liu D.K."/>
            <person name="Tu X.D."/>
            <person name="Liu B."/>
            <person name="Hao Y."/>
            <person name="Liao X.Y."/>
            <person name="Jiang Y.T."/>
            <person name="Sun W.H."/>
            <person name="Chen J."/>
            <person name="Chen Y.Q."/>
            <person name="Ai Y."/>
            <person name="Zhai J.W."/>
            <person name="Wu S.S."/>
            <person name="Zhou Z."/>
            <person name="Hsiao Y.Y."/>
            <person name="Wu W.L."/>
            <person name="Chen Y.Y."/>
            <person name="Lin Y.F."/>
            <person name="Hsu J.L."/>
            <person name="Li C.Y."/>
            <person name="Wang Z.W."/>
            <person name="Zhao X."/>
            <person name="Zhong W.Y."/>
            <person name="Ma X.K."/>
            <person name="Ma L."/>
            <person name="Huang J."/>
            <person name="Chen G.Z."/>
            <person name="Huang M.Z."/>
            <person name="Huang L."/>
            <person name="Peng D.H."/>
            <person name="Luo Y.B."/>
            <person name="Zou S.Q."/>
            <person name="Chen S.P."/>
            <person name="Lan S."/>
            <person name="Tsai W.C."/>
            <person name="Van de Peer Y."/>
            <person name="Liu Z.J."/>
        </authorList>
    </citation>
    <scope>NUCLEOTIDE SEQUENCE [LARGE SCALE GENOMIC DNA]</scope>
    <source>
        <strain evidence="1">Lor288</strain>
    </source>
</reference>